<accession>A0A6A0B8M0</accession>
<keyword evidence="3" id="KW-0813">Transport</keyword>
<evidence type="ECO:0000256" key="4">
    <source>
        <dbReference type="ARBA" id="ARBA00022538"/>
    </source>
</evidence>
<dbReference type="GO" id="GO:0016020">
    <property type="term" value="C:membrane"/>
    <property type="evidence" value="ECO:0007669"/>
    <property type="project" value="UniProtKB-SubCell"/>
</dbReference>
<dbReference type="RefSeq" id="WP_172355476.1">
    <property type="nucleotide sequence ID" value="NZ_BLLH01000002.1"/>
</dbReference>
<dbReference type="InterPro" id="IPR010617">
    <property type="entry name" value="TMEM175-like"/>
</dbReference>
<dbReference type="GO" id="GO:0015252">
    <property type="term" value="F:proton channel activity"/>
    <property type="evidence" value="ECO:0007669"/>
    <property type="project" value="InterPro"/>
</dbReference>
<feature type="transmembrane region" description="Helical" evidence="13">
    <location>
        <begin position="41"/>
        <end position="59"/>
    </location>
</feature>
<evidence type="ECO:0000256" key="5">
    <source>
        <dbReference type="ARBA" id="ARBA00022692"/>
    </source>
</evidence>
<evidence type="ECO:0000313" key="14">
    <source>
        <dbReference type="EMBL" id="GFH40177.1"/>
    </source>
</evidence>
<keyword evidence="8 13" id="KW-1133">Transmembrane helix</keyword>
<reference evidence="14 15" key="1">
    <citation type="submission" date="2020-02" db="EMBL/GenBank/DDBJ databases">
        <title>Draft genome sequence of Lactococcus sp. Hs20B0-1.</title>
        <authorList>
            <person name="Noda S."/>
            <person name="Yuki M."/>
            <person name="Ohkuma M."/>
        </authorList>
    </citation>
    <scope>NUCLEOTIDE SEQUENCE [LARGE SCALE GENOMIC DNA]</scope>
    <source>
        <strain evidence="14 15">Hs20B0-1</strain>
    </source>
</reference>
<keyword evidence="10 13" id="KW-0472">Membrane</keyword>
<evidence type="ECO:0000256" key="3">
    <source>
        <dbReference type="ARBA" id="ARBA00022448"/>
    </source>
</evidence>
<comment type="similarity">
    <text evidence="2">Belongs to the TMEM175 family.</text>
</comment>
<comment type="caution">
    <text evidence="14">The sequence shown here is derived from an EMBL/GenBank/DDBJ whole genome shotgun (WGS) entry which is preliminary data.</text>
</comment>
<comment type="catalytic activity">
    <reaction evidence="12">
        <text>K(+)(in) = K(+)(out)</text>
        <dbReference type="Rhea" id="RHEA:29463"/>
        <dbReference type="ChEBI" id="CHEBI:29103"/>
    </reaction>
</comment>
<keyword evidence="6" id="KW-0631">Potassium channel</keyword>
<keyword evidence="15" id="KW-1185">Reference proteome</keyword>
<dbReference type="AlphaFoldDB" id="A0A6A0B8M0"/>
<evidence type="ECO:0000256" key="6">
    <source>
        <dbReference type="ARBA" id="ARBA00022826"/>
    </source>
</evidence>
<keyword evidence="11" id="KW-0407">Ion channel</keyword>
<evidence type="ECO:0000256" key="7">
    <source>
        <dbReference type="ARBA" id="ARBA00022958"/>
    </source>
</evidence>
<gene>
    <name evidence="14" type="ORF">Hs20B_05750</name>
</gene>
<evidence type="ECO:0000256" key="10">
    <source>
        <dbReference type="ARBA" id="ARBA00023136"/>
    </source>
</evidence>
<evidence type="ECO:0000256" key="1">
    <source>
        <dbReference type="ARBA" id="ARBA00004141"/>
    </source>
</evidence>
<dbReference type="GO" id="GO:0005267">
    <property type="term" value="F:potassium channel activity"/>
    <property type="evidence" value="ECO:0007669"/>
    <property type="project" value="UniProtKB-KW"/>
</dbReference>
<comment type="subcellular location">
    <subcellularLocation>
        <location evidence="1">Membrane</location>
        <topology evidence="1">Multi-pass membrane protein</topology>
    </subcellularLocation>
</comment>
<keyword evidence="7" id="KW-0630">Potassium</keyword>
<evidence type="ECO:0000256" key="8">
    <source>
        <dbReference type="ARBA" id="ARBA00022989"/>
    </source>
</evidence>
<evidence type="ECO:0000256" key="11">
    <source>
        <dbReference type="ARBA" id="ARBA00023303"/>
    </source>
</evidence>
<dbReference type="PANTHER" id="PTHR31462">
    <property type="entry name" value="ENDOSOMAL/LYSOSOMAL POTASSIUM CHANNEL TMEM175"/>
    <property type="match status" value="1"/>
</dbReference>
<evidence type="ECO:0000256" key="13">
    <source>
        <dbReference type="SAM" id="Phobius"/>
    </source>
</evidence>
<name>A0A6A0B8M0_9LACT</name>
<organism evidence="14 15">
    <name type="scientific">Pseudolactococcus insecticola</name>
    <dbReference type="NCBI Taxonomy" id="2709158"/>
    <lineage>
        <taxon>Bacteria</taxon>
        <taxon>Bacillati</taxon>
        <taxon>Bacillota</taxon>
        <taxon>Bacilli</taxon>
        <taxon>Lactobacillales</taxon>
        <taxon>Streptococcaceae</taxon>
        <taxon>Pseudolactococcus</taxon>
    </lineage>
</organism>
<protein>
    <submittedName>
        <fullName evidence="14">Membrane protein</fullName>
    </submittedName>
</protein>
<evidence type="ECO:0000256" key="9">
    <source>
        <dbReference type="ARBA" id="ARBA00023065"/>
    </source>
</evidence>
<evidence type="ECO:0000313" key="15">
    <source>
        <dbReference type="Proteomes" id="UP000475928"/>
    </source>
</evidence>
<evidence type="ECO:0000256" key="2">
    <source>
        <dbReference type="ARBA" id="ARBA00006920"/>
    </source>
</evidence>
<feature type="transmembrane region" description="Helical" evidence="13">
    <location>
        <begin position="143"/>
        <end position="167"/>
    </location>
</feature>
<dbReference type="EMBL" id="BLLH01000002">
    <property type="protein sequence ID" value="GFH40177.1"/>
    <property type="molecule type" value="Genomic_DNA"/>
</dbReference>
<keyword evidence="5 13" id="KW-0812">Transmembrane</keyword>
<dbReference type="Proteomes" id="UP000475928">
    <property type="component" value="Unassembled WGS sequence"/>
</dbReference>
<feature type="transmembrane region" description="Helical" evidence="13">
    <location>
        <begin position="7"/>
        <end position="25"/>
    </location>
</feature>
<dbReference type="PANTHER" id="PTHR31462:SF5">
    <property type="entry name" value="ENDOSOMAL_LYSOSOMAL PROTON CHANNEL TMEM175"/>
    <property type="match status" value="1"/>
</dbReference>
<proteinExistence type="inferred from homology"/>
<keyword evidence="9" id="KW-0406">Ion transport</keyword>
<sequence length="191" mass="21983">MNKERLSAFSDAIIAILVTIMVLEFEVPEHATWHDLLSENWAYFLAYLVAFVDVGVSWYNHHYLFAISKRITRKIYFSNLFWMFTLSLIPFSIKFLGSHMMSVVPAIFYFIVNFSWGISYKILTGNLAKANPDVSDRLRAMPVYRFINSPIWWGLQLFSLAVTIFLFPPFVLIINGIEIGVAALVSDNPEV</sequence>
<dbReference type="Pfam" id="PF06736">
    <property type="entry name" value="TMEM175"/>
    <property type="match status" value="1"/>
</dbReference>
<evidence type="ECO:0000256" key="12">
    <source>
        <dbReference type="ARBA" id="ARBA00034430"/>
    </source>
</evidence>
<feature type="transmembrane region" description="Helical" evidence="13">
    <location>
        <begin position="103"/>
        <end position="123"/>
    </location>
</feature>
<feature type="transmembrane region" description="Helical" evidence="13">
    <location>
        <begin position="80"/>
        <end position="97"/>
    </location>
</feature>
<keyword evidence="4" id="KW-0633">Potassium transport</keyword>